<proteinExistence type="predicted"/>
<evidence type="ECO:0000313" key="2">
    <source>
        <dbReference type="Proteomes" id="UP000270094"/>
    </source>
</evidence>
<sequence>MGPYYNNMYQLGGPMSTSDQMMHPHLDEQVKRDKAAIHS</sequence>
<keyword evidence="2" id="KW-1185">Reference proteome</keyword>
<dbReference type="EMBL" id="UYYB01032833">
    <property type="protein sequence ID" value="VDM73870.1"/>
    <property type="molecule type" value="Genomic_DNA"/>
</dbReference>
<dbReference type="OrthoDB" id="10056939at2759"/>
<organism evidence="1 2">
    <name type="scientific">Strongylus vulgaris</name>
    <name type="common">Blood worm</name>
    <dbReference type="NCBI Taxonomy" id="40348"/>
    <lineage>
        <taxon>Eukaryota</taxon>
        <taxon>Metazoa</taxon>
        <taxon>Ecdysozoa</taxon>
        <taxon>Nematoda</taxon>
        <taxon>Chromadorea</taxon>
        <taxon>Rhabditida</taxon>
        <taxon>Rhabditina</taxon>
        <taxon>Rhabditomorpha</taxon>
        <taxon>Strongyloidea</taxon>
        <taxon>Strongylidae</taxon>
        <taxon>Strongylus</taxon>
    </lineage>
</organism>
<accession>A0A3P7ILP7</accession>
<gene>
    <name evidence="1" type="ORF">SVUK_LOCUS8868</name>
</gene>
<evidence type="ECO:0000313" key="1">
    <source>
        <dbReference type="EMBL" id="VDM73870.1"/>
    </source>
</evidence>
<protein>
    <submittedName>
        <fullName evidence="1">Uncharacterized protein</fullName>
    </submittedName>
</protein>
<dbReference type="Proteomes" id="UP000270094">
    <property type="component" value="Unassembled WGS sequence"/>
</dbReference>
<reference evidence="1 2" key="1">
    <citation type="submission" date="2018-11" db="EMBL/GenBank/DDBJ databases">
        <authorList>
            <consortium name="Pathogen Informatics"/>
        </authorList>
    </citation>
    <scope>NUCLEOTIDE SEQUENCE [LARGE SCALE GENOMIC DNA]</scope>
</reference>
<dbReference type="AlphaFoldDB" id="A0A3P7ILP7"/>
<name>A0A3P7ILP7_STRVU</name>